<keyword evidence="3" id="KW-0805">Transcription regulation</keyword>
<evidence type="ECO:0000256" key="2">
    <source>
        <dbReference type="ARBA" id="ARBA00022737"/>
    </source>
</evidence>
<feature type="region of interest" description="Disordered" evidence="7">
    <location>
        <begin position="196"/>
        <end position="229"/>
    </location>
</feature>
<evidence type="ECO:0000313" key="9">
    <source>
        <dbReference type="EMBL" id="PHT37950.1"/>
    </source>
</evidence>
<keyword evidence="2" id="KW-0677">Repeat</keyword>
<dbReference type="PANTHER" id="PTHR31221:SF42">
    <property type="entry name" value="WRKY TRANSCRIPTION FACTOR 49-RELATED"/>
    <property type="match status" value="1"/>
</dbReference>
<proteinExistence type="predicted"/>
<feature type="region of interest" description="Disordered" evidence="7">
    <location>
        <begin position="268"/>
        <end position="289"/>
    </location>
</feature>
<dbReference type="InterPro" id="IPR044810">
    <property type="entry name" value="WRKY_plant"/>
</dbReference>
<dbReference type="AlphaFoldDB" id="A0A2G2VY89"/>
<evidence type="ECO:0000256" key="4">
    <source>
        <dbReference type="ARBA" id="ARBA00023125"/>
    </source>
</evidence>
<dbReference type="PANTHER" id="PTHR31221">
    <property type="entry name" value="WRKY TRANSCRIPTION FACTOR PROTEIN 1-RELATED"/>
    <property type="match status" value="1"/>
</dbReference>
<dbReference type="FunFam" id="2.20.25.80:FF:000006">
    <property type="entry name" value="WRKY transcription factor"/>
    <property type="match status" value="1"/>
</dbReference>
<keyword evidence="5" id="KW-0804">Transcription</keyword>
<evidence type="ECO:0000259" key="8">
    <source>
        <dbReference type="PROSITE" id="PS50811"/>
    </source>
</evidence>
<keyword evidence="6" id="KW-0539">Nucleus</keyword>
<gene>
    <name evidence="9" type="ORF">CQW23_21523</name>
</gene>
<name>A0A2G2VY89_CAPBA</name>
<organism evidence="9 10">
    <name type="scientific">Capsicum baccatum</name>
    <name type="common">Peruvian pepper</name>
    <dbReference type="NCBI Taxonomy" id="33114"/>
    <lineage>
        <taxon>Eukaryota</taxon>
        <taxon>Viridiplantae</taxon>
        <taxon>Streptophyta</taxon>
        <taxon>Embryophyta</taxon>
        <taxon>Tracheophyta</taxon>
        <taxon>Spermatophyta</taxon>
        <taxon>Magnoliopsida</taxon>
        <taxon>eudicotyledons</taxon>
        <taxon>Gunneridae</taxon>
        <taxon>Pentapetalae</taxon>
        <taxon>asterids</taxon>
        <taxon>lamiids</taxon>
        <taxon>Solanales</taxon>
        <taxon>Solanaceae</taxon>
        <taxon>Solanoideae</taxon>
        <taxon>Capsiceae</taxon>
        <taxon>Capsicum</taxon>
    </lineage>
</organism>
<dbReference type="PROSITE" id="PS50811">
    <property type="entry name" value="WRKY"/>
    <property type="match status" value="1"/>
</dbReference>
<dbReference type="GO" id="GO:0043565">
    <property type="term" value="F:sequence-specific DNA binding"/>
    <property type="evidence" value="ECO:0007669"/>
    <property type="project" value="InterPro"/>
</dbReference>
<feature type="domain" description="WRKY" evidence="8">
    <location>
        <begin position="120"/>
        <end position="185"/>
    </location>
</feature>
<reference evidence="9 10" key="1">
    <citation type="journal article" date="2017" name="Genome Biol.">
        <title>New reference genome sequences of hot pepper reveal the massive evolution of plant disease-resistance genes by retroduplication.</title>
        <authorList>
            <person name="Kim S."/>
            <person name="Park J."/>
            <person name="Yeom S.I."/>
            <person name="Kim Y.M."/>
            <person name="Seo E."/>
            <person name="Kim K.T."/>
            <person name="Kim M.S."/>
            <person name="Lee J.M."/>
            <person name="Cheong K."/>
            <person name="Shin H.S."/>
            <person name="Kim S.B."/>
            <person name="Han K."/>
            <person name="Lee J."/>
            <person name="Park M."/>
            <person name="Lee H.A."/>
            <person name="Lee H.Y."/>
            <person name="Lee Y."/>
            <person name="Oh S."/>
            <person name="Lee J.H."/>
            <person name="Choi E."/>
            <person name="Choi E."/>
            <person name="Lee S.E."/>
            <person name="Jeon J."/>
            <person name="Kim H."/>
            <person name="Choi G."/>
            <person name="Song H."/>
            <person name="Lee J."/>
            <person name="Lee S.C."/>
            <person name="Kwon J.K."/>
            <person name="Lee H.Y."/>
            <person name="Koo N."/>
            <person name="Hong Y."/>
            <person name="Kim R.W."/>
            <person name="Kang W.H."/>
            <person name="Huh J.H."/>
            <person name="Kang B.C."/>
            <person name="Yang T.J."/>
            <person name="Lee Y.H."/>
            <person name="Bennetzen J.L."/>
            <person name="Choi D."/>
        </authorList>
    </citation>
    <scope>NUCLEOTIDE SEQUENCE [LARGE SCALE GENOMIC DNA]</scope>
    <source>
        <strain evidence="10">cv. PBC81</strain>
    </source>
</reference>
<evidence type="ECO:0000256" key="5">
    <source>
        <dbReference type="ARBA" id="ARBA00023163"/>
    </source>
</evidence>
<dbReference type="OrthoDB" id="652816at2759"/>
<evidence type="ECO:0000256" key="3">
    <source>
        <dbReference type="ARBA" id="ARBA00023015"/>
    </source>
</evidence>
<dbReference type="Gene3D" id="2.20.25.80">
    <property type="entry name" value="WRKY domain"/>
    <property type="match status" value="1"/>
</dbReference>
<evidence type="ECO:0000313" key="10">
    <source>
        <dbReference type="Proteomes" id="UP000224567"/>
    </source>
</evidence>
<dbReference type="GO" id="GO:0003700">
    <property type="term" value="F:DNA-binding transcription factor activity"/>
    <property type="evidence" value="ECO:0007669"/>
    <property type="project" value="InterPro"/>
</dbReference>
<keyword evidence="4" id="KW-0238">DNA-binding</keyword>
<dbReference type="InterPro" id="IPR003657">
    <property type="entry name" value="WRKY_dom"/>
</dbReference>
<dbReference type="Pfam" id="PF03106">
    <property type="entry name" value="WRKY"/>
    <property type="match status" value="1"/>
</dbReference>
<dbReference type="GO" id="GO:0005634">
    <property type="term" value="C:nucleus"/>
    <property type="evidence" value="ECO:0007669"/>
    <property type="project" value="UniProtKB-SubCell"/>
</dbReference>
<protein>
    <submittedName>
        <fullName evidence="9">WRKY transcription factor 43</fullName>
    </submittedName>
</protein>
<dbReference type="EMBL" id="MLFT02000009">
    <property type="protein sequence ID" value="PHT37950.1"/>
    <property type="molecule type" value="Genomic_DNA"/>
</dbReference>
<reference evidence="10" key="2">
    <citation type="journal article" date="2017" name="J. Anim. Genet.">
        <title>Multiple reference genome sequences of hot pepper reveal the massive evolution of plant disease resistance genes by retroduplication.</title>
        <authorList>
            <person name="Kim S."/>
            <person name="Park J."/>
            <person name="Yeom S.-I."/>
            <person name="Kim Y.-M."/>
            <person name="Seo E."/>
            <person name="Kim K.-T."/>
            <person name="Kim M.-S."/>
            <person name="Lee J.M."/>
            <person name="Cheong K."/>
            <person name="Shin H.-S."/>
            <person name="Kim S.-B."/>
            <person name="Han K."/>
            <person name="Lee J."/>
            <person name="Park M."/>
            <person name="Lee H.-A."/>
            <person name="Lee H.-Y."/>
            <person name="Lee Y."/>
            <person name="Oh S."/>
            <person name="Lee J.H."/>
            <person name="Choi E."/>
            <person name="Choi E."/>
            <person name="Lee S.E."/>
            <person name="Jeon J."/>
            <person name="Kim H."/>
            <person name="Choi G."/>
            <person name="Song H."/>
            <person name="Lee J."/>
            <person name="Lee S.-C."/>
            <person name="Kwon J.-K."/>
            <person name="Lee H.-Y."/>
            <person name="Koo N."/>
            <person name="Hong Y."/>
            <person name="Kim R.W."/>
            <person name="Kang W.-H."/>
            <person name="Huh J.H."/>
            <person name="Kang B.-C."/>
            <person name="Yang T.-J."/>
            <person name="Lee Y.-H."/>
            <person name="Bennetzen J.L."/>
            <person name="Choi D."/>
        </authorList>
    </citation>
    <scope>NUCLEOTIDE SEQUENCE [LARGE SCALE GENOMIC DNA]</scope>
    <source>
        <strain evidence="10">cv. PBC81</strain>
    </source>
</reference>
<accession>A0A2G2VY89</accession>
<evidence type="ECO:0000256" key="6">
    <source>
        <dbReference type="ARBA" id="ARBA00023242"/>
    </source>
</evidence>
<dbReference type="SMART" id="SM00774">
    <property type="entry name" value="WRKY"/>
    <property type="match status" value="1"/>
</dbReference>
<evidence type="ECO:0000256" key="1">
    <source>
        <dbReference type="ARBA" id="ARBA00004123"/>
    </source>
</evidence>
<keyword evidence="10" id="KW-1185">Reference proteome</keyword>
<sequence>MLIMEEEGLIKNSWSYEDELIKELLDDESPFLLAPHEEYYSTSSSETSYSLDVTKSSISSLSKGSFIDDIESDLSMTRNGVQSHDVSHDARNIGLERGLNLMMNKQEALENKYTLRIKTCGNAMADDGYKWRKYGQKSIKNSPYPRSYYKCTNPRCGAKKQVERSSNEPDTFIITYEGLHLHFAYPFITLNPPQFLDQPTKKPKLTNPKAQNNEENASEVDESPKFVNPSPIVDLEDGLGFGEMGSKGLLEDMVPLMIRNPFIKPTNSYSSSCSYSSPPTSPSFSWSNN</sequence>
<dbReference type="STRING" id="33114.A0A2G2VY89"/>
<comment type="subcellular location">
    <subcellularLocation>
        <location evidence="1">Nucleus</location>
    </subcellularLocation>
</comment>
<evidence type="ECO:0000256" key="7">
    <source>
        <dbReference type="SAM" id="MobiDB-lite"/>
    </source>
</evidence>
<dbReference type="Proteomes" id="UP000224567">
    <property type="component" value="Unassembled WGS sequence"/>
</dbReference>
<dbReference type="SUPFAM" id="SSF118290">
    <property type="entry name" value="WRKY DNA-binding domain"/>
    <property type="match status" value="1"/>
</dbReference>
<comment type="caution">
    <text evidence="9">The sequence shown here is derived from an EMBL/GenBank/DDBJ whole genome shotgun (WGS) entry which is preliminary data.</text>
</comment>
<dbReference type="InterPro" id="IPR036576">
    <property type="entry name" value="WRKY_dom_sf"/>
</dbReference>